<evidence type="ECO:0000313" key="2">
    <source>
        <dbReference type="Proteomes" id="UP000298663"/>
    </source>
</evidence>
<organism evidence="1 2">
    <name type="scientific">Steinernema carpocapsae</name>
    <name type="common">Entomopathogenic nematode</name>
    <dbReference type="NCBI Taxonomy" id="34508"/>
    <lineage>
        <taxon>Eukaryota</taxon>
        <taxon>Metazoa</taxon>
        <taxon>Ecdysozoa</taxon>
        <taxon>Nematoda</taxon>
        <taxon>Chromadorea</taxon>
        <taxon>Rhabditida</taxon>
        <taxon>Tylenchina</taxon>
        <taxon>Panagrolaimomorpha</taxon>
        <taxon>Strongyloidoidea</taxon>
        <taxon>Steinernematidae</taxon>
        <taxon>Steinernema</taxon>
    </lineage>
</organism>
<sequence length="88" mass="9939">MFRTATAITEWKQELWSQRASIGDSPSICENSLTNHVATAVTIVQCHPRVVRKVLSPMFWRKEPTDTAAASFVLVLFRNVCSRLGQTF</sequence>
<reference evidence="1 2" key="2">
    <citation type="journal article" date="2019" name="G3 (Bethesda)">
        <title>Hybrid Assembly of the Genome of the Entomopathogenic Nematode Steinernema carpocapsae Identifies the X-Chromosome.</title>
        <authorList>
            <person name="Serra L."/>
            <person name="Macchietto M."/>
            <person name="Macias-Munoz A."/>
            <person name="McGill C.J."/>
            <person name="Rodriguez I.M."/>
            <person name="Rodriguez B."/>
            <person name="Murad R."/>
            <person name="Mortazavi A."/>
        </authorList>
    </citation>
    <scope>NUCLEOTIDE SEQUENCE [LARGE SCALE GENOMIC DNA]</scope>
    <source>
        <strain evidence="1 2">ALL</strain>
    </source>
</reference>
<dbReference type="Proteomes" id="UP000298663">
    <property type="component" value="Chromosome X"/>
</dbReference>
<dbReference type="EMBL" id="AZBU02000001">
    <property type="protein sequence ID" value="TMS38513.1"/>
    <property type="molecule type" value="Genomic_DNA"/>
</dbReference>
<protein>
    <submittedName>
        <fullName evidence="1">Uncharacterized protein</fullName>
    </submittedName>
</protein>
<accession>A0A4V6I8K4</accession>
<reference evidence="1 2" key="1">
    <citation type="journal article" date="2015" name="Genome Biol.">
        <title>Comparative genomics of Steinernema reveals deeply conserved gene regulatory networks.</title>
        <authorList>
            <person name="Dillman A.R."/>
            <person name="Macchietto M."/>
            <person name="Porter C.F."/>
            <person name="Rogers A."/>
            <person name="Williams B."/>
            <person name="Antoshechkin I."/>
            <person name="Lee M.M."/>
            <person name="Goodwin Z."/>
            <person name="Lu X."/>
            <person name="Lewis E.E."/>
            <person name="Goodrich-Blair H."/>
            <person name="Stock S.P."/>
            <person name="Adams B.J."/>
            <person name="Sternberg P.W."/>
            <person name="Mortazavi A."/>
        </authorList>
    </citation>
    <scope>NUCLEOTIDE SEQUENCE [LARGE SCALE GENOMIC DNA]</scope>
    <source>
        <strain evidence="1 2">ALL</strain>
    </source>
</reference>
<evidence type="ECO:0000313" key="1">
    <source>
        <dbReference type="EMBL" id="TMS38513.1"/>
    </source>
</evidence>
<comment type="caution">
    <text evidence="1">The sequence shown here is derived from an EMBL/GenBank/DDBJ whole genome shotgun (WGS) entry which is preliminary data.</text>
</comment>
<proteinExistence type="predicted"/>
<name>A0A4V6I8K4_STECR</name>
<keyword evidence="2" id="KW-1185">Reference proteome</keyword>
<dbReference type="EMBL" id="CM016762">
    <property type="protein sequence ID" value="TMS38513.1"/>
    <property type="molecule type" value="Genomic_DNA"/>
</dbReference>
<dbReference type="AlphaFoldDB" id="A0A4V6I8K4"/>
<gene>
    <name evidence="1" type="ORF">L596_005223</name>
</gene>